<dbReference type="InterPro" id="IPR043136">
    <property type="entry name" value="B30.2/SPRY_sf"/>
</dbReference>
<sequence>MGNCLCKDTPEELAAYNGQNHAETENTILPESSMGTVVSSNMSSTTFKFPTSANIDKLILETLGVIGSLVDNEQEPPPAMLKLHAIADKEDGWIQVVSSMVNVIPMHNPLGPSVITLLLDDCPLPSKESVMRLSHMFQLSQKLGNIQTSATQQRNICVVLGCIAEKLAGPSSIAILSDATLDYLVSNLRENIDPYVVLYSLIALEKFAQTSENKITIKKRLMEEKPNPLLELEKWATENHYVRRQVGFCARWCLDNLFLMDGRKYSHDSVDMTGINVMLNTKDVSEYLKISPNGLEARCDAYSFESVRCTFQVDSGIWYYETLVITTGVMQIGWATKESTFLNHEGYGIGDDEFSLAYDGCRRLIWYNAKSEKYHERPCWKAGDILGCLLDLNKLEIVFSINGVPLKPCVQVFKTVQSGFFAAASFMSFQQCLFNFGNVPFQYPPVDRAFQKFNDYATLKPEDKVVLPRHIYLDQLRKVSVTEDSCTLCFDQRASVRLLPCKHRGFCQTCSSHLVECPMCRAEIKIIAPDNT</sequence>
<dbReference type="PROSITE" id="PS50089">
    <property type="entry name" value="ZF_RING_2"/>
    <property type="match status" value="1"/>
</dbReference>
<dbReference type="PROSITE" id="PS50188">
    <property type="entry name" value="B302_SPRY"/>
    <property type="match status" value="1"/>
</dbReference>
<dbReference type="SUPFAM" id="SSF49899">
    <property type="entry name" value="Concanavalin A-like lectins/glucanases"/>
    <property type="match status" value="1"/>
</dbReference>
<comment type="caution">
    <text evidence="7">The sequence shown here is derived from an EMBL/GenBank/DDBJ whole genome shotgun (WGS) entry which is preliminary data.</text>
</comment>
<evidence type="ECO:0000256" key="4">
    <source>
        <dbReference type="PROSITE-ProRule" id="PRU00175"/>
    </source>
</evidence>
<dbReference type="PANTHER" id="PTHR13363:SF6">
    <property type="entry name" value="RING FINGER AND SPRY DOMAIN-CONTAINING PROTEIN 1"/>
    <property type="match status" value="1"/>
</dbReference>
<dbReference type="InterPro" id="IPR003877">
    <property type="entry name" value="SPRY_dom"/>
</dbReference>
<dbReference type="Gene3D" id="3.30.40.10">
    <property type="entry name" value="Zinc/RING finger domain, C3HC4 (zinc finger)"/>
    <property type="match status" value="1"/>
</dbReference>
<dbReference type="EMBL" id="CAXAJV020001293">
    <property type="protein sequence ID" value="CAL7944060.1"/>
    <property type="molecule type" value="Genomic_DNA"/>
</dbReference>
<dbReference type="InterPro" id="IPR013083">
    <property type="entry name" value="Znf_RING/FYVE/PHD"/>
</dbReference>
<organism evidence="7 8">
    <name type="scientific">Xylocopa violacea</name>
    <name type="common">Violet carpenter bee</name>
    <name type="synonym">Apis violacea</name>
    <dbReference type="NCBI Taxonomy" id="135666"/>
    <lineage>
        <taxon>Eukaryota</taxon>
        <taxon>Metazoa</taxon>
        <taxon>Ecdysozoa</taxon>
        <taxon>Arthropoda</taxon>
        <taxon>Hexapoda</taxon>
        <taxon>Insecta</taxon>
        <taxon>Pterygota</taxon>
        <taxon>Neoptera</taxon>
        <taxon>Endopterygota</taxon>
        <taxon>Hymenoptera</taxon>
        <taxon>Apocrita</taxon>
        <taxon>Aculeata</taxon>
        <taxon>Apoidea</taxon>
        <taxon>Anthophila</taxon>
        <taxon>Apidae</taxon>
        <taxon>Xylocopa</taxon>
        <taxon>Xylocopa</taxon>
    </lineage>
</organism>
<keyword evidence="3" id="KW-0862">Zinc</keyword>
<evidence type="ECO:0000256" key="2">
    <source>
        <dbReference type="ARBA" id="ARBA00022771"/>
    </source>
</evidence>
<dbReference type="CDD" id="cd12883">
    <property type="entry name" value="SPRY_RING"/>
    <property type="match status" value="1"/>
</dbReference>
<gene>
    <name evidence="7" type="ORF">XYLVIOL_LOCUS6451</name>
</gene>
<keyword evidence="1" id="KW-0479">Metal-binding</keyword>
<dbReference type="Proteomes" id="UP001642520">
    <property type="component" value="Unassembled WGS sequence"/>
</dbReference>
<name>A0ABP1NSQ3_XYLVO</name>
<evidence type="ECO:0000313" key="8">
    <source>
        <dbReference type="Proteomes" id="UP001642520"/>
    </source>
</evidence>
<feature type="domain" description="RING-type" evidence="5">
    <location>
        <begin position="486"/>
        <end position="521"/>
    </location>
</feature>
<dbReference type="InterPro" id="IPR035774">
    <property type="entry name" value="SPRY_RSPRY1"/>
</dbReference>
<feature type="domain" description="B30.2/SPRY" evidence="6">
    <location>
        <begin position="257"/>
        <end position="441"/>
    </location>
</feature>
<dbReference type="SMART" id="SM00449">
    <property type="entry name" value="SPRY"/>
    <property type="match status" value="1"/>
</dbReference>
<dbReference type="InterPro" id="IPR045129">
    <property type="entry name" value="RNF123/RKP/RSPRY1"/>
</dbReference>
<dbReference type="InterPro" id="IPR001870">
    <property type="entry name" value="B30.2/SPRY"/>
</dbReference>
<dbReference type="Pfam" id="PF00622">
    <property type="entry name" value="SPRY"/>
    <property type="match status" value="1"/>
</dbReference>
<keyword evidence="8" id="KW-1185">Reference proteome</keyword>
<evidence type="ECO:0000259" key="6">
    <source>
        <dbReference type="PROSITE" id="PS50188"/>
    </source>
</evidence>
<accession>A0ABP1NSQ3</accession>
<dbReference type="InterPro" id="IPR013320">
    <property type="entry name" value="ConA-like_dom_sf"/>
</dbReference>
<dbReference type="SUPFAM" id="SSF57850">
    <property type="entry name" value="RING/U-box"/>
    <property type="match status" value="1"/>
</dbReference>
<keyword evidence="2 4" id="KW-0863">Zinc-finger</keyword>
<dbReference type="Gene3D" id="2.60.120.920">
    <property type="match status" value="1"/>
</dbReference>
<protein>
    <recommendedName>
        <fullName evidence="9">RING finger and SPRY domain-containing protein 1</fullName>
    </recommendedName>
</protein>
<evidence type="ECO:0000256" key="3">
    <source>
        <dbReference type="ARBA" id="ARBA00022833"/>
    </source>
</evidence>
<dbReference type="SMART" id="SM00184">
    <property type="entry name" value="RING"/>
    <property type="match status" value="1"/>
</dbReference>
<dbReference type="PANTHER" id="PTHR13363">
    <property type="entry name" value="RING FINGER AND SRY DOMAIN-CONTAINING"/>
    <property type="match status" value="1"/>
</dbReference>
<evidence type="ECO:0008006" key="9">
    <source>
        <dbReference type="Google" id="ProtNLM"/>
    </source>
</evidence>
<dbReference type="InterPro" id="IPR001841">
    <property type="entry name" value="Znf_RING"/>
</dbReference>
<proteinExistence type="predicted"/>
<evidence type="ECO:0000313" key="7">
    <source>
        <dbReference type="EMBL" id="CAL7944060.1"/>
    </source>
</evidence>
<dbReference type="Pfam" id="PF13920">
    <property type="entry name" value="zf-C3HC4_3"/>
    <property type="match status" value="1"/>
</dbReference>
<evidence type="ECO:0000259" key="5">
    <source>
        <dbReference type="PROSITE" id="PS50089"/>
    </source>
</evidence>
<reference evidence="7 8" key="1">
    <citation type="submission" date="2024-08" db="EMBL/GenBank/DDBJ databases">
        <authorList>
            <person name="Will J Nash"/>
            <person name="Angela Man"/>
            <person name="Seanna McTaggart"/>
            <person name="Kendall Baker"/>
            <person name="Tom Barker"/>
            <person name="Leah Catchpole"/>
            <person name="Alex Durrant"/>
            <person name="Karim Gharbi"/>
            <person name="Naomi Irish"/>
            <person name="Gemy Kaithakottil"/>
            <person name="Debby Ku"/>
            <person name="Aaliyah Providence"/>
            <person name="Felix Shaw"/>
            <person name="David Swarbreck"/>
            <person name="Chris Watkins"/>
            <person name="Ann M. McCartney"/>
            <person name="Giulio Formenti"/>
            <person name="Alice Mouton"/>
            <person name="Noel Vella"/>
            <person name="Bjorn M von Reumont"/>
            <person name="Adriana Vella"/>
            <person name="Wilfried Haerty"/>
        </authorList>
    </citation>
    <scope>NUCLEOTIDE SEQUENCE [LARGE SCALE GENOMIC DNA]</scope>
</reference>
<evidence type="ECO:0000256" key="1">
    <source>
        <dbReference type="ARBA" id="ARBA00022723"/>
    </source>
</evidence>